<accession>A0A5E4QFX6</accession>
<proteinExistence type="predicted"/>
<evidence type="ECO:0008006" key="4">
    <source>
        <dbReference type="Google" id="ProtNLM"/>
    </source>
</evidence>
<organism evidence="2 3">
    <name type="scientific">Leptidea sinapis</name>
    <dbReference type="NCBI Taxonomy" id="189913"/>
    <lineage>
        <taxon>Eukaryota</taxon>
        <taxon>Metazoa</taxon>
        <taxon>Ecdysozoa</taxon>
        <taxon>Arthropoda</taxon>
        <taxon>Hexapoda</taxon>
        <taxon>Insecta</taxon>
        <taxon>Pterygota</taxon>
        <taxon>Neoptera</taxon>
        <taxon>Endopterygota</taxon>
        <taxon>Lepidoptera</taxon>
        <taxon>Glossata</taxon>
        <taxon>Ditrysia</taxon>
        <taxon>Papilionoidea</taxon>
        <taxon>Pieridae</taxon>
        <taxon>Dismorphiinae</taxon>
        <taxon>Leptidea</taxon>
    </lineage>
</organism>
<dbReference type="InterPro" id="IPR010629">
    <property type="entry name" value="Ins_allergen"/>
</dbReference>
<dbReference type="EMBL" id="FZQP02002725">
    <property type="protein sequence ID" value="VVC96426.1"/>
    <property type="molecule type" value="Genomic_DNA"/>
</dbReference>
<name>A0A5E4QFX6_9NEOP</name>
<evidence type="ECO:0000313" key="2">
    <source>
        <dbReference type="EMBL" id="VVC96426.1"/>
    </source>
</evidence>
<dbReference type="PANTHER" id="PTHR21163">
    <property type="entry name" value="PROTEIN G12"/>
    <property type="match status" value="1"/>
</dbReference>
<feature type="signal peptide" evidence="1">
    <location>
        <begin position="1"/>
        <end position="16"/>
    </location>
</feature>
<evidence type="ECO:0000256" key="1">
    <source>
        <dbReference type="SAM" id="SignalP"/>
    </source>
</evidence>
<gene>
    <name evidence="2" type="ORF">LSINAPIS_LOCUS7932</name>
</gene>
<dbReference type="Pfam" id="PF06757">
    <property type="entry name" value="Ins_allergen_rp"/>
    <property type="match status" value="2"/>
</dbReference>
<sequence length="390" mass="45174">MKSSLVFLAILALSFASPRPRKLFHENYEDFMDLIRAEAGHDLDHLMEHYLEFEEFTKTLDYMRTKDFNNLVHEMEDLPEFKAVIDYLEANKVDVSYFITLLDEMLDQVALDRKSTRHTVSGTDMTAFIKDCIAEFPKAKLAALYDEKIAEDEDFKSAMENLQSEEWNTIYNALWENDTFLQEVQILKDNGIEVDLLLLELIASSVIFLSLLVLGLAMPQPRKTFLENFDDFMDLIIVEALPEMAQLNNYMSFEEFIASLDYLGTTDFKGIVYEMEDLPEFKAVVEFLEESLIPSRNLRQETSGKDMSSFIKDSIALFPKEKLAALYEQKINEDEDFKIAMESLRSDEFQELWNALWENETFKAEADVLAENGIELELLVEEVLAIFGQN</sequence>
<reference evidence="2 3" key="1">
    <citation type="submission" date="2017-07" db="EMBL/GenBank/DDBJ databases">
        <authorList>
            <person name="Talla V."/>
            <person name="Backstrom N."/>
        </authorList>
    </citation>
    <scope>NUCLEOTIDE SEQUENCE [LARGE SCALE GENOMIC DNA]</scope>
</reference>
<evidence type="ECO:0000313" key="3">
    <source>
        <dbReference type="Proteomes" id="UP000324832"/>
    </source>
</evidence>
<keyword evidence="1" id="KW-0732">Signal</keyword>
<dbReference type="AlphaFoldDB" id="A0A5E4QFX6"/>
<dbReference type="Proteomes" id="UP000324832">
    <property type="component" value="Unassembled WGS sequence"/>
</dbReference>
<keyword evidence="3" id="KW-1185">Reference proteome</keyword>
<feature type="chain" id="PRO_5022914334" description="Single domain-containing protein" evidence="1">
    <location>
        <begin position="17"/>
        <end position="390"/>
    </location>
</feature>
<dbReference type="PANTHER" id="PTHR21163:SF0">
    <property type="entry name" value="GH08205P-RELATED"/>
    <property type="match status" value="1"/>
</dbReference>
<protein>
    <recommendedName>
        <fullName evidence="4">Single domain-containing protein</fullName>
    </recommendedName>
</protein>